<gene>
    <name evidence="2" type="ORF">JOM49_005869</name>
</gene>
<evidence type="ECO:0000313" key="2">
    <source>
        <dbReference type="EMBL" id="MBP2184343.1"/>
    </source>
</evidence>
<reference evidence="2 3" key="1">
    <citation type="submission" date="2021-03" db="EMBL/GenBank/DDBJ databases">
        <title>Sequencing the genomes of 1000 actinobacteria strains.</title>
        <authorList>
            <person name="Klenk H.-P."/>
        </authorList>
    </citation>
    <scope>NUCLEOTIDE SEQUENCE [LARGE SCALE GENOMIC DNA]</scope>
    <source>
        <strain evidence="2 3">DSM 45510</strain>
    </source>
</reference>
<dbReference type="RefSeq" id="WP_209667371.1">
    <property type="nucleotide sequence ID" value="NZ_JAGGMS010000001.1"/>
</dbReference>
<dbReference type="SUPFAM" id="SSF55729">
    <property type="entry name" value="Acyl-CoA N-acyltransferases (Nat)"/>
    <property type="match status" value="1"/>
</dbReference>
<dbReference type="Gene3D" id="3.40.630.30">
    <property type="match status" value="1"/>
</dbReference>
<name>A0ABS4PZR6_9PSEU</name>
<keyword evidence="3" id="KW-1185">Reference proteome</keyword>
<dbReference type="InterPro" id="IPR016181">
    <property type="entry name" value="Acyl_CoA_acyltransferase"/>
</dbReference>
<comment type="caution">
    <text evidence="2">The sequence shown here is derived from an EMBL/GenBank/DDBJ whole genome shotgun (WGS) entry which is preliminary data.</text>
</comment>
<dbReference type="Proteomes" id="UP000741013">
    <property type="component" value="Unassembled WGS sequence"/>
</dbReference>
<dbReference type="Pfam" id="PF13302">
    <property type="entry name" value="Acetyltransf_3"/>
    <property type="match status" value="1"/>
</dbReference>
<evidence type="ECO:0000313" key="3">
    <source>
        <dbReference type="Proteomes" id="UP000741013"/>
    </source>
</evidence>
<accession>A0ABS4PZR6</accession>
<dbReference type="InterPro" id="IPR000182">
    <property type="entry name" value="GNAT_dom"/>
</dbReference>
<proteinExistence type="predicted"/>
<dbReference type="EMBL" id="JAGGMS010000001">
    <property type="protein sequence ID" value="MBP2184343.1"/>
    <property type="molecule type" value="Genomic_DNA"/>
</dbReference>
<dbReference type="PANTHER" id="PTHR43610:SF1">
    <property type="entry name" value="N-ACETYLTRANSFERASE DOMAIN-CONTAINING PROTEIN"/>
    <property type="match status" value="1"/>
</dbReference>
<dbReference type="PROSITE" id="PS51186">
    <property type="entry name" value="GNAT"/>
    <property type="match status" value="1"/>
</dbReference>
<feature type="domain" description="N-acetyltransferase" evidence="1">
    <location>
        <begin position="19"/>
        <end position="185"/>
    </location>
</feature>
<evidence type="ECO:0000259" key="1">
    <source>
        <dbReference type="PROSITE" id="PS51186"/>
    </source>
</evidence>
<organism evidence="2 3">
    <name type="scientific">Amycolatopsis magusensis</name>
    <dbReference type="NCBI Taxonomy" id="882444"/>
    <lineage>
        <taxon>Bacteria</taxon>
        <taxon>Bacillati</taxon>
        <taxon>Actinomycetota</taxon>
        <taxon>Actinomycetes</taxon>
        <taxon>Pseudonocardiales</taxon>
        <taxon>Pseudonocardiaceae</taxon>
        <taxon>Amycolatopsis</taxon>
    </lineage>
</organism>
<protein>
    <submittedName>
        <fullName evidence="2">RimJ/RimL family protein N-acetyltransferase</fullName>
    </submittedName>
</protein>
<dbReference type="PANTHER" id="PTHR43610">
    <property type="entry name" value="BLL6696 PROTEIN"/>
    <property type="match status" value="1"/>
</dbReference>
<sequence>MSAPNWAELARTELSDEHVVLRPIAESDREPLRTQALDPALWRYFVQLIETDEQFDAFFDAAVADQAAGERVVYVITDRASAAVAGSMSFCSINPAAGRLEIGWSWLGTKFHGQGINHWAKYLMLREAFDHLGAERVEFKTDALNKQARQGLRNIGAVEEGILRSFNPMPGNRRRDAVYYSVLRGEWPAVAANLLAGRKGSDDGS</sequence>